<evidence type="ECO:0000313" key="2">
    <source>
        <dbReference type="EMBL" id="PWK78691.1"/>
    </source>
</evidence>
<dbReference type="AlphaFoldDB" id="A0A316HF71"/>
<dbReference type="SUPFAM" id="SSF55729">
    <property type="entry name" value="Acyl-CoA N-acyltransferases (Nat)"/>
    <property type="match status" value="1"/>
</dbReference>
<dbReference type="EMBL" id="QGHA01000002">
    <property type="protein sequence ID" value="PWK78691.1"/>
    <property type="molecule type" value="Genomic_DNA"/>
</dbReference>
<comment type="caution">
    <text evidence="2">The sequence shown here is derived from an EMBL/GenBank/DDBJ whole genome shotgun (WGS) entry which is preliminary data.</text>
</comment>
<dbReference type="InterPro" id="IPR013653">
    <property type="entry name" value="GCN5-like_dom"/>
</dbReference>
<dbReference type="Pfam" id="PF08445">
    <property type="entry name" value="FR47"/>
    <property type="match status" value="1"/>
</dbReference>
<protein>
    <submittedName>
        <fullName evidence="2">FR47-like protein</fullName>
    </submittedName>
</protein>
<reference evidence="2 3" key="1">
    <citation type="submission" date="2018-05" db="EMBL/GenBank/DDBJ databases">
        <title>Genomic Encyclopedia of Archaeal and Bacterial Type Strains, Phase II (KMG-II): from individual species to whole genera.</title>
        <authorList>
            <person name="Goeker M."/>
        </authorList>
    </citation>
    <scope>NUCLEOTIDE SEQUENCE [LARGE SCALE GENOMIC DNA]</scope>
    <source>
        <strain evidence="2 3">DSM 19975</strain>
    </source>
</reference>
<dbReference type="PROSITE" id="PS51186">
    <property type="entry name" value="GNAT"/>
    <property type="match status" value="1"/>
</dbReference>
<dbReference type="RefSeq" id="WP_109606998.1">
    <property type="nucleotide sequence ID" value="NZ_QGHA01000002.1"/>
</dbReference>
<dbReference type="InterPro" id="IPR016181">
    <property type="entry name" value="Acyl_CoA_acyltransferase"/>
</dbReference>
<dbReference type="Proteomes" id="UP000245678">
    <property type="component" value="Unassembled WGS sequence"/>
</dbReference>
<dbReference type="CDD" id="cd04301">
    <property type="entry name" value="NAT_SF"/>
    <property type="match status" value="1"/>
</dbReference>
<proteinExistence type="predicted"/>
<evidence type="ECO:0000313" key="3">
    <source>
        <dbReference type="Proteomes" id="UP000245678"/>
    </source>
</evidence>
<organism evidence="2 3">
    <name type="scientific">Mucilaginibacter oryzae</name>
    <dbReference type="NCBI Taxonomy" id="468058"/>
    <lineage>
        <taxon>Bacteria</taxon>
        <taxon>Pseudomonadati</taxon>
        <taxon>Bacteroidota</taxon>
        <taxon>Sphingobacteriia</taxon>
        <taxon>Sphingobacteriales</taxon>
        <taxon>Sphingobacteriaceae</taxon>
        <taxon>Mucilaginibacter</taxon>
    </lineage>
</organism>
<dbReference type="Gene3D" id="3.40.630.30">
    <property type="match status" value="1"/>
</dbReference>
<dbReference type="InterPro" id="IPR000182">
    <property type="entry name" value="GNAT_dom"/>
</dbReference>
<evidence type="ECO:0000259" key="1">
    <source>
        <dbReference type="PROSITE" id="PS51186"/>
    </source>
</evidence>
<keyword evidence="3" id="KW-1185">Reference proteome</keyword>
<dbReference type="GO" id="GO:0016747">
    <property type="term" value="F:acyltransferase activity, transferring groups other than amino-acyl groups"/>
    <property type="evidence" value="ECO:0007669"/>
    <property type="project" value="InterPro"/>
</dbReference>
<accession>A0A316HF71</accession>
<feature type="domain" description="N-acetyltransferase" evidence="1">
    <location>
        <begin position="99"/>
        <end position="233"/>
    </location>
</feature>
<gene>
    <name evidence="2" type="ORF">LX99_01139</name>
</gene>
<name>A0A316HF71_9SPHI</name>
<sequence>MHYLLDNPAWHAMKTGNKAFAIANDNTGYFPKEISPFIGSPEISEDHFKLLYDTIPFESHFIFIAPQDIEIPGMWETVAYLQCLQMVLDAAAPAEADHEDIVPLNDRHIPQMLELTKLTNPGPFAERTIQFGHYRGIFDGDKLVAMAGQRLNPVPYAEISAVCTHPDYLGRGYAGKLLLNQAHRIREAGGIPFLHVKAGNERAIKVYGKLGFVTRKEMSFYVLRKGEPPLNLPR</sequence>